<accession>X0Q0P9</accession>
<dbReference type="RefSeq" id="WP_037241339.1">
    <property type="nucleotide sequence ID" value="NZ_BAWF01000090.1"/>
</dbReference>
<organism evidence="2 3">
    <name type="scientific">Rhodococcus wratislaviensis NBRC 100605</name>
    <dbReference type="NCBI Taxonomy" id="1219028"/>
    <lineage>
        <taxon>Bacteria</taxon>
        <taxon>Bacillati</taxon>
        <taxon>Actinomycetota</taxon>
        <taxon>Actinomycetes</taxon>
        <taxon>Mycobacteriales</taxon>
        <taxon>Nocardiaceae</taxon>
        <taxon>Rhodococcus</taxon>
    </lineage>
</organism>
<dbReference type="SUPFAM" id="SSF51338">
    <property type="entry name" value="Composite domain of metallo-dependent hydrolases"/>
    <property type="match status" value="1"/>
</dbReference>
<dbReference type="Gene3D" id="3.20.20.140">
    <property type="entry name" value="Metal-dependent hydrolases"/>
    <property type="match status" value="1"/>
</dbReference>
<dbReference type="GO" id="GO:0005829">
    <property type="term" value="C:cytosol"/>
    <property type="evidence" value="ECO:0007669"/>
    <property type="project" value="TreeGrafter"/>
</dbReference>
<feature type="domain" description="Amidohydrolase 3" evidence="1">
    <location>
        <begin position="45"/>
        <end position="214"/>
    </location>
</feature>
<dbReference type="Proteomes" id="UP000019491">
    <property type="component" value="Unassembled WGS sequence"/>
</dbReference>
<proteinExistence type="predicted"/>
<name>X0Q0P9_RHOWR</name>
<dbReference type="InterPro" id="IPR032466">
    <property type="entry name" value="Metal_Hydrolase"/>
</dbReference>
<dbReference type="Gene3D" id="3.30.1490.130">
    <property type="entry name" value="D-aminoacylase. Domain 3"/>
    <property type="match status" value="1"/>
</dbReference>
<dbReference type="InterPro" id="IPR011059">
    <property type="entry name" value="Metal-dep_hydrolase_composite"/>
</dbReference>
<dbReference type="OrthoDB" id="9766983at2"/>
<reference evidence="2 3" key="1">
    <citation type="submission" date="2014-02" db="EMBL/GenBank/DDBJ databases">
        <title>Whole genome shotgun sequence of Rhodococcus wratislaviensis NBRC 100605.</title>
        <authorList>
            <person name="Hosoyama A."/>
            <person name="Tsuchikane K."/>
            <person name="Yoshida I."/>
            <person name="Ohji S."/>
            <person name="Ichikawa N."/>
            <person name="Yamazoe A."/>
            <person name="Fujita N."/>
        </authorList>
    </citation>
    <scope>NUCLEOTIDE SEQUENCE [LARGE SCALE GENOMIC DNA]</scope>
    <source>
        <strain evidence="2 3">NBRC 100605</strain>
    </source>
</reference>
<keyword evidence="3" id="KW-1185">Reference proteome</keyword>
<dbReference type="InterPro" id="IPR050378">
    <property type="entry name" value="Metallo-dep_Hydrolases_sf"/>
</dbReference>
<dbReference type="AlphaFoldDB" id="X0Q0P9"/>
<sequence length="528" mass="56072">MSYDIVISGGLVIDGTGTPARRADLAVVSDRIVEIGAGTYPARTVIDATGCVVTPGFIDLHSHADFSVPLDPAAPTQLAQGVTTIITGNCGHSPFPIRNQEQARRSIGFRGEIPLSWNWSDAAGFGAEVMSAKPAVNVGLQLGHNPLRVAVMGEDDRPPTPAELDEMCAIITDSAQQPGVVGFSTGLIYMPGLFADTSELFTLVRAAAAADLLYSTHVRNETSELVAAVEEAITVAEQAGARLEISHLKAMGQENWGSVRHALDVIDAARDRGVNVTTDVYPYTASSTDLATRLPQWALDGGRPALLEHLADPKQRLRLAEALRARFGRDVDPDGVVIADLLPGDFDRYIGWSISKIGQDRGTDAAEAALDLLAANKGAVPMINHAMSDDDVCTVLAHPWVSVASDGWMLAASGEGRPHPRSFGTFARVLHRYVREGGVLTIEEAVRKMTSLPASRIGVGDRGVLRPGAIADVAVLDPDAVTDTSTFTDPWQLAQGVRSVLVNGTPAILDGEFTGRHAGRLVEKRKPA</sequence>
<dbReference type="Gene3D" id="2.30.40.10">
    <property type="entry name" value="Urease, subunit C, domain 1"/>
    <property type="match status" value="1"/>
</dbReference>
<dbReference type="SUPFAM" id="SSF51556">
    <property type="entry name" value="Metallo-dependent hydrolases"/>
    <property type="match status" value="1"/>
</dbReference>
<evidence type="ECO:0000313" key="3">
    <source>
        <dbReference type="Proteomes" id="UP000019491"/>
    </source>
</evidence>
<feature type="domain" description="Amidohydrolase 3" evidence="1">
    <location>
        <begin position="417"/>
        <end position="506"/>
    </location>
</feature>
<dbReference type="InterPro" id="IPR023100">
    <property type="entry name" value="D-aminoacylase_insert_dom_sf"/>
</dbReference>
<dbReference type="Pfam" id="PF07969">
    <property type="entry name" value="Amidohydro_3"/>
    <property type="match status" value="2"/>
</dbReference>
<protein>
    <submittedName>
        <fullName evidence="2">Putative D-aminoacylase</fullName>
    </submittedName>
</protein>
<dbReference type="EMBL" id="BAWF01000090">
    <property type="protein sequence ID" value="GAF49498.1"/>
    <property type="molecule type" value="Genomic_DNA"/>
</dbReference>
<evidence type="ECO:0000313" key="2">
    <source>
        <dbReference type="EMBL" id="GAF49498.1"/>
    </source>
</evidence>
<dbReference type="PANTHER" id="PTHR11647">
    <property type="entry name" value="HYDRANTOINASE/DIHYDROPYRIMIDINASE FAMILY MEMBER"/>
    <property type="match status" value="1"/>
</dbReference>
<comment type="caution">
    <text evidence="2">The sequence shown here is derived from an EMBL/GenBank/DDBJ whole genome shotgun (WGS) entry which is preliminary data.</text>
</comment>
<dbReference type="InterPro" id="IPR013108">
    <property type="entry name" value="Amidohydro_3"/>
</dbReference>
<gene>
    <name evidence="2" type="ORF">RW1_090_00070</name>
</gene>
<evidence type="ECO:0000259" key="1">
    <source>
        <dbReference type="Pfam" id="PF07969"/>
    </source>
</evidence>
<dbReference type="GO" id="GO:0016812">
    <property type="term" value="F:hydrolase activity, acting on carbon-nitrogen (but not peptide) bonds, in cyclic amides"/>
    <property type="evidence" value="ECO:0007669"/>
    <property type="project" value="TreeGrafter"/>
</dbReference>
<dbReference type="PANTHER" id="PTHR11647:SF1">
    <property type="entry name" value="COLLAPSIN RESPONSE MEDIATOR PROTEIN"/>
    <property type="match status" value="1"/>
</dbReference>
<dbReference type="GO" id="GO:0016811">
    <property type="term" value="F:hydrolase activity, acting on carbon-nitrogen (but not peptide) bonds, in linear amides"/>
    <property type="evidence" value="ECO:0007669"/>
    <property type="project" value="InterPro"/>
</dbReference>
<dbReference type="CDD" id="cd01297">
    <property type="entry name" value="D-aminoacylase"/>
    <property type="match status" value="1"/>
</dbReference>